<dbReference type="OrthoDB" id="9800082at2"/>
<dbReference type="Proteomes" id="UP000181661">
    <property type="component" value="Unassembled WGS sequence"/>
</dbReference>
<evidence type="ECO:0000313" key="1">
    <source>
        <dbReference type="EMBL" id="OIN54576.1"/>
    </source>
</evidence>
<dbReference type="EMBL" id="FNTS01000002">
    <property type="protein sequence ID" value="SEE07440.1"/>
    <property type="molecule type" value="Genomic_DNA"/>
</dbReference>
<gene>
    <name evidence="3" type="ORF">BFL40_00845</name>
    <name evidence="2" type="ORF">BFL40_02700</name>
    <name evidence="1" type="ORF">BFL40_04450</name>
    <name evidence="4" type="ORF">SAMN04515675_3831</name>
</gene>
<dbReference type="Pfam" id="PF05962">
    <property type="entry name" value="HutD"/>
    <property type="match status" value="1"/>
</dbReference>
<dbReference type="InterPro" id="IPR011051">
    <property type="entry name" value="RmlC_Cupin_sf"/>
</dbReference>
<dbReference type="RefSeq" id="WP_071482624.1">
    <property type="nucleotide sequence ID" value="NZ_FNTS01000002.1"/>
</dbReference>
<dbReference type="EMBL" id="MDDR01000006">
    <property type="protein sequence ID" value="OIN54576.1"/>
    <property type="molecule type" value="Genomic_DNA"/>
</dbReference>
<evidence type="ECO:0000313" key="3">
    <source>
        <dbReference type="EMBL" id="OIN55279.1"/>
    </source>
</evidence>
<organism evidence="1 5">
    <name type="scientific">Pseudomonas costantinii</name>
    <dbReference type="NCBI Taxonomy" id="168469"/>
    <lineage>
        <taxon>Bacteria</taxon>
        <taxon>Pseudomonadati</taxon>
        <taxon>Pseudomonadota</taxon>
        <taxon>Gammaproteobacteria</taxon>
        <taxon>Pseudomonadales</taxon>
        <taxon>Pseudomonadaceae</taxon>
        <taxon>Pseudomonas</taxon>
    </lineage>
</organism>
<dbReference type="PANTHER" id="PTHR37943">
    <property type="entry name" value="PROTEIN VES"/>
    <property type="match status" value="1"/>
</dbReference>
<dbReference type="InterPro" id="IPR010282">
    <property type="entry name" value="Uncharacterised_HutD/Ves"/>
</dbReference>
<evidence type="ECO:0000313" key="5">
    <source>
        <dbReference type="Proteomes" id="UP000181661"/>
    </source>
</evidence>
<keyword evidence="6" id="KW-1185">Reference proteome</keyword>
<reference evidence="1 5" key="1">
    <citation type="submission" date="2016-08" db="EMBL/GenBank/DDBJ databases">
        <title>Draft genome sequence of Pseudomonas costantinii LMG 22119, type strain isolated from cultivated mushroom (Agaricus bisporus) sporophores.</title>
        <authorList>
            <person name="Tambong J.T."/>
        </authorList>
    </citation>
    <scope>NUCLEOTIDE SEQUENCE [LARGE SCALE GENOMIC DNA]</scope>
    <source>
        <strain evidence="1 5">LMG 22119</strain>
    </source>
</reference>
<dbReference type="EMBL" id="MDDR01000003">
    <property type="protein sequence ID" value="OIN55279.1"/>
    <property type="molecule type" value="Genomic_DNA"/>
</dbReference>
<dbReference type="CDD" id="cd20490">
    <property type="entry name" value="cupin_HutD_C"/>
    <property type="match status" value="1"/>
</dbReference>
<dbReference type="Proteomes" id="UP000182179">
    <property type="component" value="Unassembled WGS sequence"/>
</dbReference>
<dbReference type="Gene3D" id="2.60.120.10">
    <property type="entry name" value="Jelly Rolls"/>
    <property type="match status" value="2"/>
</dbReference>
<dbReference type="InterPro" id="IPR014710">
    <property type="entry name" value="RmlC-like_jellyroll"/>
</dbReference>
<dbReference type="CDD" id="cd20293">
    <property type="entry name" value="cupin_HutD_N"/>
    <property type="match status" value="1"/>
</dbReference>
<evidence type="ECO:0000313" key="6">
    <source>
        <dbReference type="Proteomes" id="UP000182179"/>
    </source>
</evidence>
<dbReference type="SUPFAM" id="SSF51182">
    <property type="entry name" value="RmlC-like cupins"/>
    <property type="match status" value="1"/>
</dbReference>
<protein>
    <recommendedName>
        <fullName evidence="7">HutD-family protein</fullName>
    </recommendedName>
</protein>
<evidence type="ECO:0008006" key="7">
    <source>
        <dbReference type="Google" id="ProtNLM"/>
    </source>
</evidence>
<evidence type="ECO:0000313" key="4">
    <source>
        <dbReference type="EMBL" id="SEE07440.1"/>
    </source>
</evidence>
<reference evidence="4 6" key="2">
    <citation type="submission" date="2016-10" db="EMBL/GenBank/DDBJ databases">
        <authorList>
            <person name="Varghese N."/>
            <person name="Submissions S."/>
        </authorList>
    </citation>
    <scope>NUCLEOTIDE SEQUENCE [LARGE SCALE GENOMIC DNA]</scope>
    <source>
        <strain evidence="4 6">BS2773</strain>
    </source>
</reference>
<sequence>MSAVKVWRAADYVRMPWKNGGGSTEEITRDAGTGLDGFGWRLSIADIGESGGFSTFAGYQRVITVIKGAGMVLTVDGEEQRGLLPLQPFAFKGESQVSCRLISGPIRDFNLIYSPQRYHARLQWVDGVQRFFSTAQTVLVFSVADEVKVLDQVLGHHDCLQVDGNTGLLDIAVAGRSCIIELTTRG</sequence>
<name>A0A1S2V8P1_9PSED</name>
<dbReference type="PANTHER" id="PTHR37943:SF1">
    <property type="entry name" value="PROTEIN VES"/>
    <property type="match status" value="1"/>
</dbReference>
<dbReference type="EMBL" id="MDDR01000005">
    <property type="protein sequence ID" value="OIN54795.1"/>
    <property type="molecule type" value="Genomic_DNA"/>
</dbReference>
<accession>A0A1S2V8P1</accession>
<evidence type="ECO:0000313" key="2">
    <source>
        <dbReference type="EMBL" id="OIN54795.1"/>
    </source>
</evidence>
<dbReference type="AlphaFoldDB" id="A0A1S2V8P1"/>
<comment type="caution">
    <text evidence="1">The sequence shown here is derived from an EMBL/GenBank/DDBJ whole genome shotgun (WGS) entry which is preliminary data.</text>
</comment>
<proteinExistence type="predicted"/>